<keyword evidence="8" id="KW-0521">NADP</keyword>
<dbReference type="GO" id="GO:0016491">
    <property type="term" value="F:oxidoreductase activity"/>
    <property type="evidence" value="ECO:0007669"/>
    <property type="project" value="UniProtKB-KW"/>
</dbReference>
<evidence type="ECO:0000256" key="3">
    <source>
        <dbReference type="ARBA" id="ARBA00022450"/>
    </source>
</evidence>
<name>A0A834HYA3_RHYFE</name>
<dbReference type="Pfam" id="PF00109">
    <property type="entry name" value="ketoacyl-synt"/>
    <property type="match status" value="1"/>
</dbReference>
<comment type="catalytic activity">
    <reaction evidence="14">
        <text>acetyl-CoA + n malonyl-CoA + 2n NADPH + 2n H(+) = a long-chain fatty acid + (n+1) CoA + n CO2 + 2n NADP(+).</text>
        <dbReference type="EC" id="2.3.1.85"/>
    </reaction>
</comment>
<feature type="domain" description="Ketosynthase family 3 (KS3)" evidence="16">
    <location>
        <begin position="4"/>
        <end position="337"/>
    </location>
</feature>
<dbReference type="Pfam" id="PF02801">
    <property type="entry name" value="Ketoacyl-synt_C"/>
    <property type="match status" value="1"/>
</dbReference>
<dbReference type="PANTHER" id="PTHR43775:SF7">
    <property type="entry name" value="FATTY ACID SYNTHASE"/>
    <property type="match status" value="1"/>
</dbReference>
<dbReference type="EC" id="2.3.1.85" evidence="1"/>
<evidence type="ECO:0000256" key="9">
    <source>
        <dbReference type="ARBA" id="ARBA00023002"/>
    </source>
</evidence>
<evidence type="ECO:0000256" key="6">
    <source>
        <dbReference type="ARBA" id="ARBA00022801"/>
    </source>
</evidence>
<evidence type="ECO:0000256" key="13">
    <source>
        <dbReference type="ARBA" id="ARBA00023268"/>
    </source>
</evidence>
<dbReference type="SUPFAM" id="SSF53901">
    <property type="entry name" value="Thiolase-like"/>
    <property type="match status" value="1"/>
</dbReference>
<dbReference type="InterPro" id="IPR014030">
    <property type="entry name" value="Ketoacyl_synth_N"/>
</dbReference>
<dbReference type="PROSITE" id="PS00606">
    <property type="entry name" value="KS3_1"/>
    <property type="match status" value="1"/>
</dbReference>
<evidence type="ECO:0000256" key="8">
    <source>
        <dbReference type="ARBA" id="ARBA00022857"/>
    </source>
</evidence>
<keyword evidence="10" id="KW-0520">NAD</keyword>
<dbReference type="PANTHER" id="PTHR43775">
    <property type="entry name" value="FATTY ACID SYNTHASE"/>
    <property type="match status" value="1"/>
</dbReference>
<evidence type="ECO:0000313" key="17">
    <source>
        <dbReference type="EMBL" id="KAF7263697.1"/>
    </source>
</evidence>
<dbReference type="InterPro" id="IPR014031">
    <property type="entry name" value="Ketoacyl_synth_C"/>
</dbReference>
<evidence type="ECO:0000256" key="1">
    <source>
        <dbReference type="ARBA" id="ARBA00012873"/>
    </source>
</evidence>
<accession>A0A834HYA3</accession>
<dbReference type="GO" id="GO:0006633">
    <property type="term" value="P:fatty acid biosynthetic process"/>
    <property type="evidence" value="ECO:0007669"/>
    <property type="project" value="UniProtKB-KW"/>
</dbReference>
<keyword evidence="9" id="KW-0560">Oxidoreductase</keyword>
<evidence type="ECO:0000256" key="5">
    <source>
        <dbReference type="ARBA" id="ARBA00022679"/>
    </source>
</evidence>
<keyword evidence="3" id="KW-0596">Phosphopantetheine</keyword>
<keyword evidence="11" id="KW-0443">Lipid metabolism</keyword>
<keyword evidence="4" id="KW-0444">Lipid biosynthesis</keyword>
<keyword evidence="6" id="KW-0378">Hydrolase</keyword>
<dbReference type="EMBL" id="JAACXV010019996">
    <property type="protein sequence ID" value="KAF7263697.1"/>
    <property type="molecule type" value="Genomic_DNA"/>
</dbReference>
<evidence type="ECO:0000256" key="7">
    <source>
        <dbReference type="ARBA" id="ARBA00022832"/>
    </source>
</evidence>
<reference evidence="17" key="1">
    <citation type="submission" date="2020-08" db="EMBL/GenBank/DDBJ databases">
        <title>Genome sequencing and assembly of the red palm weevil Rhynchophorus ferrugineus.</title>
        <authorList>
            <person name="Dias G.B."/>
            <person name="Bergman C.M."/>
            <person name="Manee M."/>
        </authorList>
    </citation>
    <scope>NUCLEOTIDE SEQUENCE</scope>
    <source>
        <strain evidence="17">AA-2017</strain>
        <tissue evidence="17">Whole larva</tissue>
    </source>
</reference>
<comment type="caution">
    <text evidence="17">The sequence shown here is derived from an EMBL/GenBank/DDBJ whole genome shotgun (WGS) entry which is preliminary data.</text>
</comment>
<dbReference type="GO" id="GO:0004315">
    <property type="term" value="F:3-oxoacyl-[acyl-carrier-protein] synthase activity"/>
    <property type="evidence" value="ECO:0007669"/>
    <property type="project" value="InterPro"/>
</dbReference>
<dbReference type="InterPro" id="IPR050091">
    <property type="entry name" value="PKS_NRPS_Biosynth_Enz"/>
</dbReference>
<organism evidence="17 18">
    <name type="scientific">Rhynchophorus ferrugineus</name>
    <name type="common">Red palm weevil</name>
    <name type="synonym">Curculio ferrugineus</name>
    <dbReference type="NCBI Taxonomy" id="354439"/>
    <lineage>
        <taxon>Eukaryota</taxon>
        <taxon>Metazoa</taxon>
        <taxon>Ecdysozoa</taxon>
        <taxon>Arthropoda</taxon>
        <taxon>Hexapoda</taxon>
        <taxon>Insecta</taxon>
        <taxon>Pterygota</taxon>
        <taxon>Neoptera</taxon>
        <taxon>Endopterygota</taxon>
        <taxon>Coleoptera</taxon>
        <taxon>Polyphaga</taxon>
        <taxon>Cucujiformia</taxon>
        <taxon>Curculionidae</taxon>
        <taxon>Dryophthorinae</taxon>
        <taxon>Rhynchophorus</taxon>
    </lineage>
</organism>
<keyword evidence="13" id="KW-0511">Multifunctional enzyme</keyword>
<keyword evidence="7" id="KW-0276">Fatty acid metabolism</keyword>
<evidence type="ECO:0000256" key="15">
    <source>
        <dbReference type="RuleBase" id="RU003694"/>
    </source>
</evidence>
<dbReference type="InterPro" id="IPR020841">
    <property type="entry name" value="PKS_Beta-ketoAc_synthase_dom"/>
</dbReference>
<keyword evidence="5 15" id="KW-0808">Transferase</keyword>
<comment type="similarity">
    <text evidence="15">Belongs to the thiolase-like superfamily. Beta-ketoacyl-ACP synthases family.</text>
</comment>
<evidence type="ECO:0000256" key="14">
    <source>
        <dbReference type="ARBA" id="ARBA00044883"/>
    </source>
</evidence>
<dbReference type="Proteomes" id="UP000625711">
    <property type="component" value="Unassembled WGS sequence"/>
</dbReference>
<keyword evidence="12" id="KW-0275">Fatty acid biosynthesis</keyword>
<evidence type="ECO:0000256" key="2">
    <source>
        <dbReference type="ARBA" id="ARBA00018769"/>
    </source>
</evidence>
<evidence type="ECO:0000256" key="12">
    <source>
        <dbReference type="ARBA" id="ARBA00023160"/>
    </source>
</evidence>
<dbReference type="InterPro" id="IPR016039">
    <property type="entry name" value="Thiolase-like"/>
</dbReference>
<evidence type="ECO:0000256" key="10">
    <source>
        <dbReference type="ARBA" id="ARBA00023027"/>
    </source>
</evidence>
<evidence type="ECO:0000256" key="11">
    <source>
        <dbReference type="ARBA" id="ARBA00023098"/>
    </source>
</evidence>
<dbReference type="CDD" id="cd00833">
    <property type="entry name" value="PKS"/>
    <property type="match status" value="1"/>
</dbReference>
<evidence type="ECO:0000259" key="16">
    <source>
        <dbReference type="PROSITE" id="PS52004"/>
    </source>
</evidence>
<dbReference type="InterPro" id="IPR018201">
    <property type="entry name" value="Ketoacyl_synth_AS"/>
</dbReference>
<proteinExistence type="inferred from homology"/>
<dbReference type="GO" id="GO:0004312">
    <property type="term" value="F:fatty acid synthase activity"/>
    <property type="evidence" value="ECO:0007669"/>
    <property type="project" value="UniProtKB-EC"/>
</dbReference>
<dbReference type="Gene3D" id="3.40.47.10">
    <property type="match status" value="1"/>
</dbReference>
<evidence type="ECO:0000256" key="4">
    <source>
        <dbReference type="ARBA" id="ARBA00022516"/>
    </source>
</evidence>
<sequence length="337" mass="37061">MSKSEEIVISGIAGRYPTCNNVAEFQSALLNGVDMVTEDSKRFQPGLFGTPRKTGKIDNIEYFDADFFGVTSKQANVMDPRHRVTIETVFEAIVDSGYNPKELRGSRTGVYVGLGYLDTQKHSEDDENTFGYKLVGSSLALIANRTSFCFDFRGPSYAMDTACSSSLYALATAVKAIENGDIDNAMVSAVTVIFNPYDTKEYVLLKLLAKDGNCKVFSKNRDGFVRSEAVVTLFLQRKSLCRRHYATVLGAGMNCDGFKAEGINVPSGQSQSDLIKTLYESKHLNVNDVSYVEIHGTGTLIGDHIECKSISEMFCSDRKVSNFIGFGKRVCLKSKAT</sequence>
<dbReference type="AlphaFoldDB" id="A0A834HYA3"/>
<dbReference type="PROSITE" id="PS52004">
    <property type="entry name" value="KS3_2"/>
    <property type="match status" value="1"/>
</dbReference>
<dbReference type="SMART" id="SM00825">
    <property type="entry name" value="PKS_KS"/>
    <property type="match status" value="1"/>
</dbReference>
<gene>
    <name evidence="17" type="ORF">GWI33_001346</name>
</gene>
<dbReference type="OrthoDB" id="329835at2759"/>
<dbReference type="GO" id="GO:0016787">
    <property type="term" value="F:hydrolase activity"/>
    <property type="evidence" value="ECO:0007669"/>
    <property type="project" value="UniProtKB-KW"/>
</dbReference>
<keyword evidence="18" id="KW-1185">Reference proteome</keyword>
<evidence type="ECO:0000313" key="18">
    <source>
        <dbReference type="Proteomes" id="UP000625711"/>
    </source>
</evidence>
<protein>
    <recommendedName>
        <fullName evidence="2">Fatty acid synthase</fullName>
        <ecNumber evidence="1">2.3.1.85</ecNumber>
    </recommendedName>
</protein>